<dbReference type="Gene3D" id="2.60.120.200">
    <property type="match status" value="1"/>
</dbReference>
<accession>A0A918E9S9</accession>
<dbReference type="PANTHER" id="PTHR35332:SF2">
    <property type="entry name" value="REGULATION OF ENOLASE PROTEIN 1"/>
    <property type="match status" value="1"/>
</dbReference>
<protein>
    <recommendedName>
        <fullName evidence="3">DUF1349 domain-containing protein</fullName>
    </recommendedName>
</protein>
<dbReference type="Proteomes" id="UP000660745">
    <property type="component" value="Unassembled WGS sequence"/>
</dbReference>
<sequence>MTAAVSLPAFPAPLHWLNEPEQWSVDGDDALVITAAAGTDLFSDPGEPNRYANAPALVGRLDGDFTLSARVRLDLLSTFDAAVLLLHADGDRWAKFCLELSPQGTPTVVSVVNRGVSDDCNSMPMRGDDIRLRVSRVGSAFAFHIAEGDGPWSLIRYFALDGDPEVGFLAQSPTGDGATVRFEDIQYTPKRLSDLRNGE</sequence>
<dbReference type="AlphaFoldDB" id="A0A918E9S9"/>
<dbReference type="InterPro" id="IPR009784">
    <property type="entry name" value="DUF1349"/>
</dbReference>
<gene>
    <name evidence="1" type="ORF">GCM10012278_76370</name>
</gene>
<proteinExistence type="predicted"/>
<organism evidence="1 2">
    <name type="scientific">Nonomuraea glycinis</name>
    <dbReference type="NCBI Taxonomy" id="2047744"/>
    <lineage>
        <taxon>Bacteria</taxon>
        <taxon>Bacillati</taxon>
        <taxon>Actinomycetota</taxon>
        <taxon>Actinomycetes</taxon>
        <taxon>Streptosporangiales</taxon>
        <taxon>Streptosporangiaceae</taxon>
        <taxon>Nonomuraea</taxon>
    </lineage>
</organism>
<dbReference type="RefSeq" id="WP_189143633.1">
    <property type="nucleotide sequence ID" value="NZ_BMNK01000019.1"/>
</dbReference>
<evidence type="ECO:0008006" key="3">
    <source>
        <dbReference type="Google" id="ProtNLM"/>
    </source>
</evidence>
<evidence type="ECO:0000313" key="1">
    <source>
        <dbReference type="EMBL" id="GGP15665.1"/>
    </source>
</evidence>
<comment type="caution">
    <text evidence="1">The sequence shown here is derived from an EMBL/GenBank/DDBJ whole genome shotgun (WGS) entry which is preliminary data.</text>
</comment>
<keyword evidence="2" id="KW-1185">Reference proteome</keyword>
<dbReference type="InterPro" id="IPR013320">
    <property type="entry name" value="ConA-like_dom_sf"/>
</dbReference>
<reference evidence="1" key="2">
    <citation type="submission" date="2020-09" db="EMBL/GenBank/DDBJ databases">
        <authorList>
            <person name="Sun Q."/>
            <person name="Zhou Y."/>
        </authorList>
    </citation>
    <scope>NUCLEOTIDE SEQUENCE</scope>
    <source>
        <strain evidence="1">CGMCC 4.7430</strain>
    </source>
</reference>
<name>A0A918E9S9_9ACTN</name>
<dbReference type="SUPFAM" id="SSF49899">
    <property type="entry name" value="Concanavalin A-like lectins/glucanases"/>
    <property type="match status" value="1"/>
</dbReference>
<dbReference type="Pfam" id="PF07081">
    <property type="entry name" value="DUF1349"/>
    <property type="match status" value="1"/>
</dbReference>
<dbReference type="PANTHER" id="PTHR35332">
    <property type="entry name" value="REGULATION OF ENOLASE PROTEIN 1"/>
    <property type="match status" value="1"/>
</dbReference>
<reference evidence="1" key="1">
    <citation type="journal article" date="2014" name="Int. J. Syst. Evol. Microbiol.">
        <title>Complete genome sequence of Corynebacterium casei LMG S-19264T (=DSM 44701T), isolated from a smear-ripened cheese.</title>
        <authorList>
            <consortium name="US DOE Joint Genome Institute (JGI-PGF)"/>
            <person name="Walter F."/>
            <person name="Albersmeier A."/>
            <person name="Kalinowski J."/>
            <person name="Ruckert C."/>
        </authorList>
    </citation>
    <scope>NUCLEOTIDE SEQUENCE</scope>
    <source>
        <strain evidence="1">CGMCC 4.7430</strain>
    </source>
</reference>
<evidence type="ECO:0000313" key="2">
    <source>
        <dbReference type="Proteomes" id="UP000660745"/>
    </source>
</evidence>
<dbReference type="EMBL" id="BMNK01000019">
    <property type="protein sequence ID" value="GGP15665.1"/>
    <property type="molecule type" value="Genomic_DNA"/>
</dbReference>